<dbReference type="EC" id="1.8.4.12" evidence="3"/>
<protein>
    <recommendedName>
        <fullName evidence="3">peptide-methionine (R)-S-oxide reductase</fullName>
        <ecNumber evidence="3">1.8.4.12</ecNumber>
    </recommendedName>
</protein>
<keyword evidence="6" id="KW-0560">Oxidoreductase</keyword>
<gene>
    <name evidence="9" type="ORF">A3A57_01265</name>
</gene>
<dbReference type="SUPFAM" id="SSF51316">
    <property type="entry name" value="Mss4-like"/>
    <property type="match status" value="1"/>
</dbReference>
<evidence type="ECO:0000313" key="9">
    <source>
        <dbReference type="EMBL" id="OGY32616.1"/>
    </source>
</evidence>
<evidence type="ECO:0000256" key="6">
    <source>
        <dbReference type="ARBA" id="ARBA00023002"/>
    </source>
</evidence>
<dbReference type="GO" id="GO:0030091">
    <property type="term" value="P:protein repair"/>
    <property type="evidence" value="ECO:0007669"/>
    <property type="project" value="InterPro"/>
</dbReference>
<dbReference type="Gene3D" id="2.170.150.20">
    <property type="entry name" value="Peptide methionine sulfoxide reductase"/>
    <property type="match status" value="1"/>
</dbReference>
<dbReference type="GO" id="GO:0033743">
    <property type="term" value="F:peptide-methionine (R)-S-oxide reductase activity"/>
    <property type="evidence" value="ECO:0007669"/>
    <property type="project" value="UniProtKB-EC"/>
</dbReference>
<dbReference type="GO" id="GO:0046872">
    <property type="term" value="F:metal ion binding"/>
    <property type="evidence" value="ECO:0007669"/>
    <property type="project" value="UniProtKB-KW"/>
</dbReference>
<feature type="non-terminal residue" evidence="9">
    <location>
        <position position="128"/>
    </location>
</feature>
<reference evidence="9 10" key="1">
    <citation type="journal article" date="2016" name="Nat. Commun.">
        <title>Thousands of microbial genomes shed light on interconnected biogeochemical processes in an aquifer system.</title>
        <authorList>
            <person name="Anantharaman K."/>
            <person name="Brown C.T."/>
            <person name="Hug L.A."/>
            <person name="Sharon I."/>
            <person name="Castelle C.J."/>
            <person name="Probst A.J."/>
            <person name="Thomas B.C."/>
            <person name="Singh A."/>
            <person name="Wilkins M.J."/>
            <person name="Karaoz U."/>
            <person name="Brodie E.L."/>
            <person name="Williams K.H."/>
            <person name="Hubbard S.S."/>
            <person name="Banfield J.F."/>
        </authorList>
    </citation>
    <scope>NUCLEOTIDE SEQUENCE [LARGE SCALE GENOMIC DNA]</scope>
</reference>
<name>A0A1G1WXX3_9BACT</name>
<dbReference type="Proteomes" id="UP000179279">
    <property type="component" value="Unassembled WGS sequence"/>
</dbReference>
<comment type="catalytic activity">
    <reaction evidence="7">
        <text>L-methionyl-[protein] + [thioredoxin]-disulfide + H2O = L-methionyl-(R)-S-oxide-[protein] + [thioredoxin]-dithiol</text>
        <dbReference type="Rhea" id="RHEA:24164"/>
        <dbReference type="Rhea" id="RHEA-COMP:10698"/>
        <dbReference type="Rhea" id="RHEA-COMP:10700"/>
        <dbReference type="Rhea" id="RHEA-COMP:12313"/>
        <dbReference type="Rhea" id="RHEA-COMP:12314"/>
        <dbReference type="ChEBI" id="CHEBI:15377"/>
        <dbReference type="ChEBI" id="CHEBI:16044"/>
        <dbReference type="ChEBI" id="CHEBI:29950"/>
        <dbReference type="ChEBI" id="CHEBI:45764"/>
        <dbReference type="ChEBI" id="CHEBI:50058"/>
        <dbReference type="EC" id="1.8.4.12"/>
    </reaction>
</comment>
<dbReference type="NCBIfam" id="TIGR00357">
    <property type="entry name" value="peptide-methionine (R)-S-oxide reductase MsrB"/>
    <property type="match status" value="1"/>
</dbReference>
<dbReference type="InterPro" id="IPR028427">
    <property type="entry name" value="Met_Sox_Rdtase_MsrB"/>
</dbReference>
<dbReference type="HAMAP" id="MF_01400">
    <property type="entry name" value="MsrB"/>
    <property type="match status" value="1"/>
</dbReference>
<dbReference type="InterPro" id="IPR011057">
    <property type="entry name" value="Mss4-like_sf"/>
</dbReference>
<evidence type="ECO:0000256" key="1">
    <source>
        <dbReference type="ARBA" id="ARBA00001947"/>
    </source>
</evidence>
<dbReference type="AlphaFoldDB" id="A0A1G1WXX3"/>
<keyword evidence="5" id="KW-0862">Zinc</keyword>
<dbReference type="InterPro" id="IPR002579">
    <property type="entry name" value="Met_Sox_Rdtase_MsrB_dom"/>
</dbReference>
<dbReference type="GO" id="GO:0006979">
    <property type="term" value="P:response to oxidative stress"/>
    <property type="evidence" value="ECO:0007669"/>
    <property type="project" value="InterPro"/>
</dbReference>
<accession>A0A1G1WXX3</accession>
<evidence type="ECO:0000313" key="10">
    <source>
        <dbReference type="Proteomes" id="UP000179279"/>
    </source>
</evidence>
<dbReference type="FunFam" id="2.170.150.20:FF:000001">
    <property type="entry name" value="Peptide methionine sulfoxide reductase MsrB"/>
    <property type="match status" value="1"/>
</dbReference>
<keyword evidence="4" id="KW-0479">Metal-binding</keyword>
<evidence type="ECO:0000256" key="2">
    <source>
        <dbReference type="ARBA" id="ARBA00007174"/>
    </source>
</evidence>
<feature type="domain" description="MsrB" evidence="8">
    <location>
        <begin position="6"/>
        <end position="128"/>
    </location>
</feature>
<evidence type="ECO:0000256" key="7">
    <source>
        <dbReference type="ARBA" id="ARBA00048488"/>
    </source>
</evidence>
<sequence>MGKMDPEEMKKKLSPQLYKVAFEKGTEAPFSGEYVYSKDKGTYNCAVCGNPLFSSDTKFDSGTGWPSFFEPVSKDAVEYHEDNSLGMVRTEITCGKCGSHLGHVFDDGPRPTGKRYCINCVSLGLEKA</sequence>
<dbReference type="Pfam" id="PF01641">
    <property type="entry name" value="SelR"/>
    <property type="match status" value="1"/>
</dbReference>
<comment type="caution">
    <text evidence="9">The sequence shown here is derived from an EMBL/GenBank/DDBJ whole genome shotgun (WGS) entry which is preliminary data.</text>
</comment>
<comment type="cofactor">
    <cofactor evidence="1">
        <name>Zn(2+)</name>
        <dbReference type="ChEBI" id="CHEBI:29105"/>
    </cofactor>
</comment>
<dbReference type="PROSITE" id="PS51790">
    <property type="entry name" value="MSRB"/>
    <property type="match status" value="1"/>
</dbReference>
<evidence type="ECO:0000256" key="4">
    <source>
        <dbReference type="ARBA" id="ARBA00022723"/>
    </source>
</evidence>
<dbReference type="PANTHER" id="PTHR10173">
    <property type="entry name" value="METHIONINE SULFOXIDE REDUCTASE"/>
    <property type="match status" value="1"/>
</dbReference>
<evidence type="ECO:0000256" key="5">
    <source>
        <dbReference type="ARBA" id="ARBA00022833"/>
    </source>
</evidence>
<evidence type="ECO:0000259" key="8">
    <source>
        <dbReference type="PROSITE" id="PS51790"/>
    </source>
</evidence>
<comment type="similarity">
    <text evidence="2">Belongs to the MsrB Met sulfoxide reductase family.</text>
</comment>
<dbReference type="PANTHER" id="PTHR10173:SF52">
    <property type="entry name" value="METHIONINE-R-SULFOXIDE REDUCTASE B1"/>
    <property type="match status" value="1"/>
</dbReference>
<proteinExistence type="inferred from homology"/>
<dbReference type="EMBL" id="MHDA01000013">
    <property type="protein sequence ID" value="OGY32616.1"/>
    <property type="molecule type" value="Genomic_DNA"/>
</dbReference>
<evidence type="ECO:0000256" key="3">
    <source>
        <dbReference type="ARBA" id="ARBA00012499"/>
    </source>
</evidence>
<organism evidence="9 10">
    <name type="scientific">Candidatus Woykebacteria bacterium RIFCSPLOWO2_01_FULL_41_12</name>
    <dbReference type="NCBI Taxonomy" id="1802604"/>
    <lineage>
        <taxon>Bacteria</taxon>
        <taxon>Candidatus Woykeibacteriota</taxon>
    </lineage>
</organism>
<dbReference type="GO" id="GO:0005737">
    <property type="term" value="C:cytoplasm"/>
    <property type="evidence" value="ECO:0007669"/>
    <property type="project" value="TreeGrafter"/>
</dbReference>